<keyword evidence="1" id="KW-1015">Disulfide bond</keyword>
<feature type="coiled-coil region" evidence="2">
    <location>
        <begin position="369"/>
        <end position="410"/>
    </location>
</feature>
<feature type="domain" description="Fibrinogen C-terminal" evidence="4">
    <location>
        <begin position="612"/>
        <end position="813"/>
    </location>
</feature>
<dbReference type="InterPro" id="IPR002181">
    <property type="entry name" value="Fibrinogen_a/b/g_C_dom"/>
</dbReference>
<comment type="caution">
    <text evidence="5">The sequence shown here is derived from an EMBL/GenBank/DDBJ whole genome shotgun (WGS) entry which is preliminary data.</text>
</comment>
<feature type="region of interest" description="Disordered" evidence="3">
    <location>
        <begin position="83"/>
        <end position="133"/>
    </location>
</feature>
<evidence type="ECO:0000313" key="5">
    <source>
        <dbReference type="EMBL" id="KAK4877163.1"/>
    </source>
</evidence>
<reference evidence="6" key="1">
    <citation type="submission" date="2023-01" db="EMBL/GenBank/DDBJ databases">
        <title>Key to firefly adult light organ development and bioluminescence: homeobox transcription factors regulate luciferase expression and transportation to peroxisome.</title>
        <authorList>
            <person name="Fu X."/>
        </authorList>
    </citation>
    <scope>NUCLEOTIDE SEQUENCE [LARGE SCALE GENOMIC DNA]</scope>
</reference>
<dbReference type="AlphaFoldDB" id="A0AAN7P6Y7"/>
<dbReference type="Gene3D" id="3.90.215.10">
    <property type="entry name" value="Gamma Fibrinogen, chain A, domain 1"/>
    <property type="match status" value="1"/>
</dbReference>
<dbReference type="EMBL" id="JARPUR010000004">
    <property type="protein sequence ID" value="KAK4877163.1"/>
    <property type="molecule type" value="Genomic_DNA"/>
</dbReference>
<dbReference type="InterPro" id="IPR020837">
    <property type="entry name" value="Fibrinogen_CS"/>
</dbReference>
<dbReference type="PANTHER" id="PTHR19143:SF444">
    <property type="entry name" value="PROTEIN SCABROUS"/>
    <property type="match status" value="1"/>
</dbReference>
<evidence type="ECO:0000256" key="3">
    <source>
        <dbReference type="SAM" id="MobiDB-lite"/>
    </source>
</evidence>
<dbReference type="SUPFAM" id="SSF56496">
    <property type="entry name" value="Fibrinogen C-terminal domain-like"/>
    <property type="match status" value="1"/>
</dbReference>
<dbReference type="InterPro" id="IPR036056">
    <property type="entry name" value="Fibrinogen-like_C"/>
</dbReference>
<dbReference type="Proteomes" id="UP001353858">
    <property type="component" value="Unassembled WGS sequence"/>
</dbReference>
<dbReference type="Pfam" id="PF00147">
    <property type="entry name" value="Fibrinogen_C"/>
    <property type="match status" value="1"/>
</dbReference>
<feature type="compositionally biased region" description="Basic and acidic residues" evidence="3">
    <location>
        <begin position="93"/>
        <end position="105"/>
    </location>
</feature>
<gene>
    <name evidence="5" type="ORF">RN001_009669</name>
</gene>
<dbReference type="PROSITE" id="PS51406">
    <property type="entry name" value="FIBRINOGEN_C_2"/>
    <property type="match status" value="1"/>
</dbReference>
<dbReference type="GO" id="GO:0005615">
    <property type="term" value="C:extracellular space"/>
    <property type="evidence" value="ECO:0007669"/>
    <property type="project" value="TreeGrafter"/>
</dbReference>
<dbReference type="PANTHER" id="PTHR19143">
    <property type="entry name" value="FIBRINOGEN/TENASCIN/ANGIOPOEITIN"/>
    <property type="match status" value="1"/>
</dbReference>
<sequence length="815" mass="94354">MSLPADEAEEHCDSLQLLSLHNNSSDDVDFEQLAEEKEKERQFVEKGSSIKQFRFLCEAVDAIEASTSDNVLDIVLLPLESGDSEMQSDVEDNNDKNLEVRDPPKEVSGNIELHKSKTSEEEKSYSTEPPTKKKTYCKRTKNVAITNAASEPQKVADNSEFEEKLEILSKQVKALLDRRKEDLQIIEDSLRRKLFKSPEISDVREEVRNLRLEIEDLRKGNVHKNQIRQYGAQDKNERLTVKWLSNAVTELKTEVSEIQTTLNSTVILQNHEEVYGELSLLRTDVSNLNKELEISRNKNMKYEAELLELREDVASLRDHCKATAVMCGKTKNQLKATQLEWNYNWRKMTENKSSLPLTLDDNPHASRHQRILKKHVVELEKNAKKLKRNNEELRGRILKLEEEMRILQQNKEPVFERIPGNEIDDYIKMHKLTQITNNVPVINSALDDRITKLEINQKMETESVFNLSRQFLNFDKLHMSMLELLENVESLENKVDKNFPEFRKEISKLEVQVSERTAETAILKEDQTNTRKSVKAIGASVSNLKDKLDFEQTQLMELRKHLNNLQKSWNMQTSKLHDHILKAESSNIDLNATKSAIHLVQELKSFEKEYKNIVNKLPHDCGAVSGLNGIYLISPGDGEPIMANCQDGWTLIQKRYDGSVDFNRNWNEYSNGFGSATGEHWLGNRNIHYLTKDNCTRLMINMKDIYGKYWQATYDDFRVADYSFGFKMSVDKYKGNASDALDYQNRMEFSTIDNDRDISNTHCASNYEGGWWFSHCQHANLNGRYNLGLTWFDSSRNEWIAVATSEMRVKRRDSC</sequence>
<evidence type="ECO:0000256" key="2">
    <source>
        <dbReference type="SAM" id="Coils"/>
    </source>
</evidence>
<accession>A0AAN7P6Y7</accession>
<feature type="coiled-coil region" evidence="2">
    <location>
        <begin position="158"/>
        <end position="220"/>
    </location>
</feature>
<evidence type="ECO:0000259" key="4">
    <source>
        <dbReference type="PROSITE" id="PS51406"/>
    </source>
</evidence>
<feature type="coiled-coil region" evidence="2">
    <location>
        <begin position="541"/>
        <end position="568"/>
    </location>
</feature>
<dbReference type="CDD" id="cd00087">
    <property type="entry name" value="FReD"/>
    <property type="match status" value="1"/>
</dbReference>
<name>A0AAN7P6Y7_9COLE</name>
<dbReference type="SMART" id="SM00186">
    <property type="entry name" value="FBG"/>
    <property type="match status" value="1"/>
</dbReference>
<evidence type="ECO:0000313" key="6">
    <source>
        <dbReference type="Proteomes" id="UP001353858"/>
    </source>
</evidence>
<feature type="compositionally biased region" description="Acidic residues" evidence="3">
    <location>
        <begin position="83"/>
        <end position="92"/>
    </location>
</feature>
<organism evidence="5 6">
    <name type="scientific">Aquatica leii</name>
    <dbReference type="NCBI Taxonomy" id="1421715"/>
    <lineage>
        <taxon>Eukaryota</taxon>
        <taxon>Metazoa</taxon>
        <taxon>Ecdysozoa</taxon>
        <taxon>Arthropoda</taxon>
        <taxon>Hexapoda</taxon>
        <taxon>Insecta</taxon>
        <taxon>Pterygota</taxon>
        <taxon>Neoptera</taxon>
        <taxon>Endopterygota</taxon>
        <taxon>Coleoptera</taxon>
        <taxon>Polyphaga</taxon>
        <taxon>Elateriformia</taxon>
        <taxon>Elateroidea</taxon>
        <taxon>Lampyridae</taxon>
        <taxon>Luciolinae</taxon>
        <taxon>Aquatica</taxon>
    </lineage>
</organism>
<evidence type="ECO:0000256" key="1">
    <source>
        <dbReference type="ARBA" id="ARBA00023157"/>
    </source>
</evidence>
<keyword evidence="6" id="KW-1185">Reference proteome</keyword>
<protein>
    <recommendedName>
        <fullName evidence="4">Fibrinogen C-terminal domain-containing protein</fullName>
    </recommendedName>
</protein>
<dbReference type="InterPro" id="IPR014716">
    <property type="entry name" value="Fibrinogen_a/b/g_C_1"/>
</dbReference>
<feature type="compositionally biased region" description="Basic and acidic residues" evidence="3">
    <location>
        <begin position="112"/>
        <end position="125"/>
    </location>
</feature>
<dbReference type="PROSITE" id="PS00514">
    <property type="entry name" value="FIBRINOGEN_C_1"/>
    <property type="match status" value="1"/>
</dbReference>
<keyword evidence="2" id="KW-0175">Coiled coil</keyword>
<feature type="coiled-coil region" evidence="2">
    <location>
        <begin position="278"/>
        <end position="319"/>
    </location>
</feature>
<dbReference type="InterPro" id="IPR050373">
    <property type="entry name" value="Fibrinogen_C-term_domain"/>
</dbReference>
<proteinExistence type="predicted"/>